<dbReference type="PANTHER" id="PTHR37534">
    <property type="entry name" value="TRANSCRIPTIONAL ACTIVATOR PROTEIN UGA3"/>
    <property type="match status" value="1"/>
</dbReference>
<dbReference type="EMBL" id="MU003854">
    <property type="protein sequence ID" value="KAF2717026.1"/>
    <property type="molecule type" value="Genomic_DNA"/>
</dbReference>
<evidence type="ECO:0000256" key="2">
    <source>
        <dbReference type="ARBA" id="ARBA00023242"/>
    </source>
</evidence>
<gene>
    <name evidence="4" type="ORF">K431DRAFT_256312</name>
</gene>
<dbReference type="Pfam" id="PF11951">
    <property type="entry name" value="Fungal_trans_2"/>
    <property type="match status" value="1"/>
</dbReference>
<dbReference type="GO" id="GO:0000981">
    <property type="term" value="F:DNA-binding transcription factor activity, RNA polymerase II-specific"/>
    <property type="evidence" value="ECO:0007669"/>
    <property type="project" value="InterPro"/>
</dbReference>
<dbReference type="InterPro" id="IPR001138">
    <property type="entry name" value="Zn2Cys6_DnaBD"/>
</dbReference>
<dbReference type="InterPro" id="IPR036864">
    <property type="entry name" value="Zn2-C6_fun-type_DNA-bd_sf"/>
</dbReference>
<dbReference type="GO" id="GO:0005634">
    <property type="term" value="C:nucleus"/>
    <property type="evidence" value="ECO:0007669"/>
    <property type="project" value="UniProtKB-SubCell"/>
</dbReference>
<protein>
    <recommendedName>
        <fullName evidence="3">Zn(2)-C6 fungal-type domain-containing protein</fullName>
    </recommendedName>
</protein>
<dbReference type="CDD" id="cd00067">
    <property type="entry name" value="GAL4"/>
    <property type="match status" value="1"/>
</dbReference>
<dbReference type="InterPro" id="IPR021858">
    <property type="entry name" value="Fun_TF"/>
</dbReference>
<comment type="subcellular location">
    <subcellularLocation>
        <location evidence="1">Nucleus</location>
    </subcellularLocation>
</comment>
<dbReference type="PANTHER" id="PTHR37534:SF46">
    <property type="entry name" value="ZN(II)2CYS6 TRANSCRIPTION FACTOR (EUROFUNG)"/>
    <property type="match status" value="1"/>
</dbReference>
<dbReference type="PROSITE" id="PS50048">
    <property type="entry name" value="ZN2_CY6_FUNGAL_2"/>
    <property type="match status" value="1"/>
</dbReference>
<dbReference type="Pfam" id="PF00172">
    <property type="entry name" value="Zn_clus"/>
    <property type="match status" value="1"/>
</dbReference>
<evidence type="ECO:0000313" key="5">
    <source>
        <dbReference type="Proteomes" id="UP000799441"/>
    </source>
</evidence>
<comment type="caution">
    <text evidence="4">The sequence shown here is derived from an EMBL/GenBank/DDBJ whole genome shotgun (WGS) entry which is preliminary data.</text>
</comment>
<reference evidence="4" key="1">
    <citation type="journal article" date="2020" name="Stud. Mycol.">
        <title>101 Dothideomycetes genomes: a test case for predicting lifestyles and emergence of pathogens.</title>
        <authorList>
            <person name="Haridas S."/>
            <person name="Albert R."/>
            <person name="Binder M."/>
            <person name="Bloem J."/>
            <person name="Labutti K."/>
            <person name="Salamov A."/>
            <person name="Andreopoulos B."/>
            <person name="Baker S."/>
            <person name="Barry K."/>
            <person name="Bills G."/>
            <person name="Bluhm B."/>
            <person name="Cannon C."/>
            <person name="Castanera R."/>
            <person name="Culley D."/>
            <person name="Daum C."/>
            <person name="Ezra D."/>
            <person name="Gonzalez J."/>
            <person name="Henrissat B."/>
            <person name="Kuo A."/>
            <person name="Liang C."/>
            <person name="Lipzen A."/>
            <person name="Lutzoni F."/>
            <person name="Magnuson J."/>
            <person name="Mondo S."/>
            <person name="Nolan M."/>
            <person name="Ohm R."/>
            <person name="Pangilinan J."/>
            <person name="Park H.-J."/>
            <person name="Ramirez L."/>
            <person name="Alfaro M."/>
            <person name="Sun H."/>
            <person name="Tritt A."/>
            <person name="Yoshinaga Y."/>
            <person name="Zwiers L.-H."/>
            <person name="Turgeon B."/>
            <person name="Goodwin S."/>
            <person name="Spatafora J."/>
            <person name="Crous P."/>
            <person name="Grigoriev I."/>
        </authorList>
    </citation>
    <scope>NUCLEOTIDE SEQUENCE</scope>
    <source>
        <strain evidence="4">CBS 116435</strain>
    </source>
</reference>
<dbReference type="SMART" id="SM00066">
    <property type="entry name" value="GAL4"/>
    <property type="match status" value="1"/>
</dbReference>
<dbReference type="GO" id="GO:0008270">
    <property type="term" value="F:zinc ion binding"/>
    <property type="evidence" value="ECO:0007669"/>
    <property type="project" value="InterPro"/>
</dbReference>
<evidence type="ECO:0000256" key="1">
    <source>
        <dbReference type="ARBA" id="ARBA00004123"/>
    </source>
</evidence>
<organism evidence="4 5">
    <name type="scientific">Polychaeton citri CBS 116435</name>
    <dbReference type="NCBI Taxonomy" id="1314669"/>
    <lineage>
        <taxon>Eukaryota</taxon>
        <taxon>Fungi</taxon>
        <taxon>Dikarya</taxon>
        <taxon>Ascomycota</taxon>
        <taxon>Pezizomycotina</taxon>
        <taxon>Dothideomycetes</taxon>
        <taxon>Dothideomycetidae</taxon>
        <taxon>Capnodiales</taxon>
        <taxon>Capnodiaceae</taxon>
        <taxon>Polychaeton</taxon>
    </lineage>
</organism>
<keyword evidence="5" id="KW-1185">Reference proteome</keyword>
<evidence type="ECO:0000259" key="3">
    <source>
        <dbReference type="PROSITE" id="PS50048"/>
    </source>
</evidence>
<proteinExistence type="predicted"/>
<feature type="domain" description="Zn(2)-C6 fungal-type" evidence="3">
    <location>
        <begin position="16"/>
        <end position="44"/>
    </location>
</feature>
<sequence>MAGKKTGSSRQRTFTGCKTCRRRRVKCGEERPACNQCRRLELHCEGYDALLQWMKPYGPNEISLLDNADFPPREDVTQSRRPLYSNAERQRMCDELLRSVQGPSDADDRFDLEDSSGDLEQGTILGPYGVFSVRVAATKACTHPEPQTVLGPQLNPGRDAVNDPVDAHRDASIDYQDCLQENSGATIEVSNQQQTDPNCIVHIFDTTSFDMAFQQSQDFFSSSFDMIPELQIDDFAAPTSCKQIDNTPDNHSCLPGSTSPSEDWSWLYSNRDRIFEVISQGSSTEVPADLPFVSASLREPSSDYPHMFSSLCLLNDNASEARHLLEHFRSVFIHVGPHNVGSKAPWRILQLPIVHTTLGQIALGDQPGDVSLSILSSVMAISALHLDRHGASCGKSGVWWHIGEKYKNEAIFRLQKSLSVMSDIIRPNEYKSLLMALLTMVSVCLTSGRVEQSRSFLIDAQNLIKKFASRRNNRKPRSHKIQLLHAMFIYLRVMEEATFVYPLSATHASVMKRVRLEKALKYPSLAIDIQPTPSAYLNLDTILKEDDEAIKMLLADHFGISQSLISLISRVTLLACEARQGKAQYGALRIISDLDFDKHVKELEDLLCDWQYDGATSMPNTGQQHSSSPPSFAPKESMARAFHSALLLYFYREVKDVNRRILQHLVKDIMACLAKCESSKAQESNVTSVVAWPAFVAGVEAEDDSDFEQILAWMRACADTYGLRSFDRAACAVTEIRTQRKQQGSNARWPDVMLQNKVFLLLS</sequence>
<name>A0A9P4Q280_9PEZI</name>
<evidence type="ECO:0000313" key="4">
    <source>
        <dbReference type="EMBL" id="KAF2717026.1"/>
    </source>
</evidence>
<dbReference type="SUPFAM" id="SSF57701">
    <property type="entry name" value="Zn2/Cys6 DNA-binding domain"/>
    <property type="match status" value="1"/>
</dbReference>
<dbReference type="PROSITE" id="PS00463">
    <property type="entry name" value="ZN2_CY6_FUNGAL_1"/>
    <property type="match status" value="1"/>
</dbReference>
<dbReference type="AlphaFoldDB" id="A0A9P4Q280"/>
<keyword evidence="2" id="KW-0539">Nucleus</keyword>
<dbReference type="Proteomes" id="UP000799441">
    <property type="component" value="Unassembled WGS sequence"/>
</dbReference>
<accession>A0A9P4Q280</accession>
<dbReference type="Gene3D" id="4.10.240.10">
    <property type="entry name" value="Zn(2)-C6 fungal-type DNA-binding domain"/>
    <property type="match status" value="1"/>
</dbReference>
<dbReference type="OrthoDB" id="5089701at2759"/>